<dbReference type="Proteomes" id="UP000655868">
    <property type="component" value="Unassembled WGS sequence"/>
</dbReference>
<sequence>MLRTTPARWGVALATVGASALFFPGVASAAPPGLEANAVDNGGCKVTFSIDNRTNRSYTMDYWIDDEPLTGPDYGSGPTGRRPPLSAGVADGTPTTPYRRDIEPPFHTEKQVDLKAVENLPNPAAATHVVHYRVILGPESDDFVPEKTMTVTGCAAAPPDTGSGSGSAGSSMTPAGLLSRIGELFG</sequence>
<comment type="caution">
    <text evidence="3">The sequence shown here is derived from an EMBL/GenBank/DDBJ whole genome shotgun (WGS) entry which is preliminary data.</text>
</comment>
<accession>A0A934U5I8</accession>
<evidence type="ECO:0000313" key="3">
    <source>
        <dbReference type="EMBL" id="MBJ8341402.1"/>
    </source>
</evidence>
<dbReference type="EMBL" id="JAEMNV010000007">
    <property type="protein sequence ID" value="MBJ8341402.1"/>
    <property type="molecule type" value="Genomic_DNA"/>
</dbReference>
<evidence type="ECO:0000313" key="4">
    <source>
        <dbReference type="Proteomes" id="UP000655868"/>
    </source>
</evidence>
<gene>
    <name evidence="3" type="ORF">JGU71_21170</name>
</gene>
<keyword evidence="2" id="KW-0732">Signal</keyword>
<evidence type="ECO:0008006" key="5">
    <source>
        <dbReference type="Google" id="ProtNLM"/>
    </source>
</evidence>
<proteinExistence type="predicted"/>
<organism evidence="3 4">
    <name type="scientific">Antrihabitans stalagmiti</name>
    <dbReference type="NCBI Taxonomy" id="2799499"/>
    <lineage>
        <taxon>Bacteria</taxon>
        <taxon>Bacillati</taxon>
        <taxon>Actinomycetota</taxon>
        <taxon>Actinomycetes</taxon>
        <taxon>Mycobacteriales</taxon>
        <taxon>Nocardiaceae</taxon>
        <taxon>Antrihabitans</taxon>
    </lineage>
</organism>
<dbReference type="AlphaFoldDB" id="A0A934U5I8"/>
<feature type="signal peptide" evidence="2">
    <location>
        <begin position="1"/>
        <end position="29"/>
    </location>
</feature>
<evidence type="ECO:0000256" key="1">
    <source>
        <dbReference type="SAM" id="MobiDB-lite"/>
    </source>
</evidence>
<feature type="chain" id="PRO_5036782281" description="Secreted protein" evidence="2">
    <location>
        <begin position="30"/>
        <end position="186"/>
    </location>
</feature>
<reference evidence="3" key="1">
    <citation type="submission" date="2020-12" db="EMBL/GenBank/DDBJ databases">
        <title>Antrihabitans popcorni sp. nov. and Antrihabitans auranticaus sp. nov., isolated from a larva cave.</title>
        <authorList>
            <person name="Lee S.D."/>
            <person name="Kim I.S."/>
        </authorList>
    </citation>
    <scope>NUCLEOTIDE SEQUENCE</scope>
    <source>
        <strain evidence="3">YC3-6</strain>
    </source>
</reference>
<evidence type="ECO:0000256" key="2">
    <source>
        <dbReference type="SAM" id="SignalP"/>
    </source>
</evidence>
<name>A0A934U5I8_9NOCA</name>
<feature type="region of interest" description="Disordered" evidence="1">
    <location>
        <begin position="69"/>
        <end position="103"/>
    </location>
</feature>
<keyword evidence="4" id="KW-1185">Reference proteome</keyword>
<dbReference type="RefSeq" id="WP_199706281.1">
    <property type="nucleotide sequence ID" value="NZ_JAEMNV010000007.1"/>
</dbReference>
<protein>
    <recommendedName>
        <fullName evidence="5">Secreted protein</fullName>
    </recommendedName>
</protein>